<feature type="transmembrane region" description="Helical" evidence="2">
    <location>
        <begin position="74"/>
        <end position="99"/>
    </location>
</feature>
<evidence type="ECO:0000313" key="3">
    <source>
        <dbReference type="EMBL" id="CAA7022022.1"/>
    </source>
</evidence>
<organism evidence="3 4">
    <name type="scientific">Microthlaspi erraticum</name>
    <dbReference type="NCBI Taxonomy" id="1685480"/>
    <lineage>
        <taxon>Eukaryota</taxon>
        <taxon>Viridiplantae</taxon>
        <taxon>Streptophyta</taxon>
        <taxon>Embryophyta</taxon>
        <taxon>Tracheophyta</taxon>
        <taxon>Spermatophyta</taxon>
        <taxon>Magnoliopsida</taxon>
        <taxon>eudicotyledons</taxon>
        <taxon>Gunneridae</taxon>
        <taxon>Pentapetalae</taxon>
        <taxon>rosids</taxon>
        <taxon>malvids</taxon>
        <taxon>Brassicales</taxon>
        <taxon>Brassicaceae</taxon>
        <taxon>Coluteocarpeae</taxon>
        <taxon>Microthlaspi</taxon>
    </lineage>
</organism>
<sequence>MGQVPDLPNQVSTHFRWNTCPQPGSPRHHCPILNLSRQTTQSPLRRVMGSENLNRGRFSTNEEDNGPDGWRRGLGLWGLGSWGLGLWGLGCWGLGLLGWRRIKGRMMTRRR</sequence>
<proteinExistence type="predicted"/>
<accession>A0A6D2I4X7</accession>
<evidence type="ECO:0000313" key="4">
    <source>
        <dbReference type="Proteomes" id="UP000467841"/>
    </source>
</evidence>
<keyword evidence="2" id="KW-1133">Transmembrane helix</keyword>
<protein>
    <submittedName>
        <fullName evidence="3">Uncharacterized protein</fullName>
    </submittedName>
</protein>
<dbReference type="EMBL" id="CACVBM020000666">
    <property type="protein sequence ID" value="CAA7022022.1"/>
    <property type="molecule type" value="Genomic_DNA"/>
</dbReference>
<evidence type="ECO:0000256" key="1">
    <source>
        <dbReference type="SAM" id="MobiDB-lite"/>
    </source>
</evidence>
<reference evidence="3" key="1">
    <citation type="submission" date="2020-01" db="EMBL/GenBank/DDBJ databases">
        <authorList>
            <person name="Mishra B."/>
        </authorList>
    </citation>
    <scope>NUCLEOTIDE SEQUENCE [LARGE SCALE GENOMIC DNA]</scope>
</reference>
<evidence type="ECO:0000256" key="2">
    <source>
        <dbReference type="SAM" id="Phobius"/>
    </source>
</evidence>
<keyword evidence="2" id="KW-0472">Membrane</keyword>
<name>A0A6D2I4X7_9BRAS</name>
<dbReference type="AlphaFoldDB" id="A0A6D2I4X7"/>
<feature type="region of interest" description="Disordered" evidence="1">
    <location>
        <begin position="40"/>
        <end position="65"/>
    </location>
</feature>
<keyword evidence="4" id="KW-1185">Reference proteome</keyword>
<gene>
    <name evidence="3" type="ORF">MERR_LOCUS9257</name>
</gene>
<keyword evidence="2" id="KW-0812">Transmembrane</keyword>
<comment type="caution">
    <text evidence="3">The sequence shown here is derived from an EMBL/GenBank/DDBJ whole genome shotgun (WGS) entry which is preliminary data.</text>
</comment>
<dbReference type="Proteomes" id="UP000467841">
    <property type="component" value="Unassembled WGS sequence"/>
</dbReference>